<keyword evidence="14" id="KW-1185">Reference proteome</keyword>
<evidence type="ECO:0000256" key="6">
    <source>
        <dbReference type="ARBA" id="ARBA00022792"/>
    </source>
</evidence>
<evidence type="ECO:0000256" key="3">
    <source>
        <dbReference type="ARBA" id="ARBA00022448"/>
    </source>
</evidence>
<reference evidence="13 14" key="1">
    <citation type="journal article" date="2011" name="Proc. Natl. Acad. Sci. U.S.A.">
        <title>Evolutionary erosion of yeast sex chromosomes by mating-type switching accidents.</title>
        <authorList>
            <person name="Gordon J.L."/>
            <person name="Armisen D."/>
            <person name="Proux-Wera E."/>
            <person name="Oheigeartaigh S.S."/>
            <person name="Byrne K.P."/>
            <person name="Wolfe K.H."/>
        </authorList>
    </citation>
    <scope>NUCLEOTIDE SEQUENCE [LARGE SCALE GENOMIC DNA]</scope>
    <source>
        <strain evidence="14">ATCC 24235 / CBS 4417 / NBRC 1672 / NRRL Y-8282 / UCD 70-5</strain>
    </source>
</reference>
<dbReference type="Proteomes" id="UP000005666">
    <property type="component" value="Chromosome 4"/>
</dbReference>
<evidence type="ECO:0000256" key="2">
    <source>
        <dbReference type="ARBA" id="ARBA00007333"/>
    </source>
</evidence>
<evidence type="ECO:0000256" key="12">
    <source>
        <dbReference type="SAM" id="Coils"/>
    </source>
</evidence>
<comment type="similarity">
    <text evidence="2 11">Belongs to the ATPase e subunit family.</text>
</comment>
<dbReference type="GeneID" id="11530943"/>
<keyword evidence="9" id="KW-0472">Membrane</keyword>
<evidence type="ECO:0000313" key="14">
    <source>
        <dbReference type="Proteomes" id="UP000005666"/>
    </source>
</evidence>
<evidence type="ECO:0000256" key="7">
    <source>
        <dbReference type="ARBA" id="ARBA00023065"/>
    </source>
</evidence>
<keyword evidence="5 11" id="KW-0375">Hydrogen ion transport</keyword>
<dbReference type="GO" id="GO:0046933">
    <property type="term" value="F:proton-transporting ATP synthase activity, rotational mechanism"/>
    <property type="evidence" value="ECO:0007669"/>
    <property type="project" value="EnsemblFungi"/>
</dbReference>
<comment type="function">
    <text evidence="11">Subunit e, of the mitochondrial membrane ATP synthase complex (F(1)F(0) ATP synthase or Complex V) that produces ATP from ADP in the presence of a proton gradient across the membrane which is generated by electron transport complexes of the respiratory chain. ATP synthase complex consist of a soluble F(1) head domain - the catalytic core - and a membrane F(1) domain - the membrane proton channel. These two domains are linked by a central stalk rotating inside the F(1) region and a stationary peripheral stalk. During catalysis, ATP synthesis in the catalytic domain of F(1) is coupled via a rotary mechanism of the central stalk subunits to proton translocation. In vivo, can only synthesize ATP although its ATP hydrolase activity can be activated artificially in vitro. Part of the complex F(0) domain.</text>
</comment>
<proteinExistence type="inferred from homology"/>
<dbReference type="GO" id="GO:0005743">
    <property type="term" value="C:mitochondrial inner membrane"/>
    <property type="evidence" value="ECO:0007669"/>
    <property type="project" value="UniProtKB-SubCell"/>
</dbReference>
<evidence type="ECO:0000256" key="4">
    <source>
        <dbReference type="ARBA" id="ARBA00022547"/>
    </source>
</evidence>
<dbReference type="AlphaFoldDB" id="G8BSM9"/>
<dbReference type="HOGENOM" id="CLU_159435_1_0_1"/>
<keyword evidence="7 11" id="KW-0406">Ion transport</keyword>
<keyword evidence="8 11" id="KW-0496">Mitochondrion</keyword>
<protein>
    <recommendedName>
        <fullName evidence="11">ATP synthase F(0) complex subunit e, mitochondrial</fullName>
    </recommendedName>
</protein>
<evidence type="ECO:0000256" key="1">
    <source>
        <dbReference type="ARBA" id="ARBA00004273"/>
    </source>
</evidence>
<evidence type="ECO:0000256" key="8">
    <source>
        <dbReference type="ARBA" id="ARBA00023128"/>
    </source>
</evidence>
<dbReference type="EMBL" id="HE612859">
    <property type="protein sequence ID" value="CCE62850.1"/>
    <property type="molecule type" value="Genomic_DNA"/>
</dbReference>
<dbReference type="RefSeq" id="XP_003685284.1">
    <property type="nucleotide sequence ID" value="XM_003685236.1"/>
</dbReference>
<dbReference type="GO" id="GO:0005198">
    <property type="term" value="F:structural molecule activity"/>
    <property type="evidence" value="ECO:0007669"/>
    <property type="project" value="EnsemblFungi"/>
</dbReference>
<dbReference type="STRING" id="1071381.G8BSM9"/>
<keyword evidence="12" id="KW-0175">Coiled coil</keyword>
<keyword evidence="3 11" id="KW-0813">Transport</keyword>
<keyword evidence="4 11" id="KW-0138">CF(0)</keyword>
<dbReference type="InterPro" id="IPR008386">
    <property type="entry name" value="ATP_synth_F0_esu_mt"/>
</dbReference>
<dbReference type="Pfam" id="PF05680">
    <property type="entry name" value="ATP-synt_E"/>
    <property type="match status" value="1"/>
</dbReference>
<evidence type="ECO:0000256" key="11">
    <source>
        <dbReference type="RuleBase" id="RU367005"/>
    </source>
</evidence>
<dbReference type="eggNOG" id="ENOG502SDS3">
    <property type="taxonomic scope" value="Eukaryota"/>
</dbReference>
<keyword evidence="6 11" id="KW-0999">Mitochondrion inner membrane</keyword>
<sequence length="95" mass="10778">MSTANVLKYSALGLGLFVGIKNDLILKKDATKKAKEHERQAQLDLIEKAKREYASLHNKTKKNKSVNVDTTNINWEDPKLDYGSVIMKFVDAQKE</sequence>
<feature type="coiled-coil region" evidence="12">
    <location>
        <begin position="32"/>
        <end position="59"/>
    </location>
</feature>
<evidence type="ECO:0000256" key="5">
    <source>
        <dbReference type="ARBA" id="ARBA00022781"/>
    </source>
</evidence>
<accession>G8BSM9</accession>
<dbReference type="KEGG" id="tpf:TPHA_0D02120"/>
<gene>
    <name evidence="13" type="primary">TPHA0D02120</name>
    <name evidence="13" type="ordered locus">TPHA_0D02120</name>
</gene>
<evidence type="ECO:0000313" key="13">
    <source>
        <dbReference type="EMBL" id="CCE62850.1"/>
    </source>
</evidence>
<dbReference type="OrthoDB" id="2125027at2759"/>
<comment type="subunit">
    <text evidence="11">F-type ATPases have 2 components, CF(1) - the catalytic core - and CF(0) - the membrane proton channel. CF(1) and CF(0) have multiple subunits.</text>
</comment>
<organism evidence="13 14">
    <name type="scientific">Tetrapisispora phaffii (strain ATCC 24235 / CBS 4417 / NBRC 1672 / NRRL Y-8282 / UCD 70-5)</name>
    <name type="common">Yeast</name>
    <name type="synonym">Fabospora phaffii</name>
    <dbReference type="NCBI Taxonomy" id="1071381"/>
    <lineage>
        <taxon>Eukaryota</taxon>
        <taxon>Fungi</taxon>
        <taxon>Dikarya</taxon>
        <taxon>Ascomycota</taxon>
        <taxon>Saccharomycotina</taxon>
        <taxon>Saccharomycetes</taxon>
        <taxon>Saccharomycetales</taxon>
        <taxon>Saccharomycetaceae</taxon>
        <taxon>Tetrapisispora</taxon>
    </lineage>
</organism>
<keyword evidence="10 11" id="KW-0066">ATP synthesis</keyword>
<dbReference type="GO" id="GO:0045259">
    <property type="term" value="C:proton-transporting ATP synthase complex"/>
    <property type="evidence" value="ECO:0007669"/>
    <property type="project" value="UniProtKB-UniRule"/>
</dbReference>
<dbReference type="GO" id="GO:0065003">
    <property type="term" value="P:protein-containing complex assembly"/>
    <property type="evidence" value="ECO:0007669"/>
    <property type="project" value="EnsemblFungi"/>
</dbReference>
<evidence type="ECO:0000256" key="10">
    <source>
        <dbReference type="ARBA" id="ARBA00023310"/>
    </source>
</evidence>
<name>G8BSM9_TETPH</name>
<comment type="subcellular location">
    <subcellularLocation>
        <location evidence="1 11">Mitochondrion inner membrane</location>
    </subcellularLocation>
</comment>
<dbReference type="GO" id="GO:0042407">
    <property type="term" value="P:cristae formation"/>
    <property type="evidence" value="ECO:0007669"/>
    <property type="project" value="EnsemblFungi"/>
</dbReference>
<evidence type="ECO:0000256" key="9">
    <source>
        <dbReference type="ARBA" id="ARBA00023136"/>
    </source>
</evidence>
<dbReference type="OMA" id="WARDHPS"/>